<accession>A0ACC2JTR0</accession>
<dbReference type="Proteomes" id="UP001153332">
    <property type="component" value="Unassembled WGS sequence"/>
</dbReference>
<gene>
    <name evidence="1" type="ORF">O1611_g2715</name>
</gene>
<proteinExistence type="predicted"/>
<name>A0ACC2JTR0_9PEZI</name>
<sequence length="329" mass="37786">MAKQCKSRADNTRVKDAINLIKSVPTIRHSPIKNPTRTLRPEQYARVLEFIESEIDTYDLRKLRYEYTLGTEQFEIRMTNDLHNGVACLFRESYACWHAELEKSNDAVISSAAKTTRGYGNGRVRLPFTEQITNTKSPDGGIRHICRLKCPKLTLVLEVGWSEDREHLKDKAEQYILGSQGKIRTVVVVNLREIYEAELRNENKLRRLYRNGSVDTNSPYSYAEDENNETGGASFLVWRAQIKDGTVTVGRVDEQRFRDTTGDAIQHPGLVDERMRKMSITDLIGRFMSEDRRKPPRLPRGPRGTSEGLYRSSERETEIRGERDGGTTR</sequence>
<organism evidence="1 2">
    <name type="scientific">Lasiodiplodia mahajangana</name>
    <dbReference type="NCBI Taxonomy" id="1108764"/>
    <lineage>
        <taxon>Eukaryota</taxon>
        <taxon>Fungi</taxon>
        <taxon>Dikarya</taxon>
        <taxon>Ascomycota</taxon>
        <taxon>Pezizomycotina</taxon>
        <taxon>Dothideomycetes</taxon>
        <taxon>Dothideomycetes incertae sedis</taxon>
        <taxon>Botryosphaeriales</taxon>
        <taxon>Botryosphaeriaceae</taxon>
        <taxon>Lasiodiplodia</taxon>
    </lineage>
</organism>
<evidence type="ECO:0000313" key="1">
    <source>
        <dbReference type="EMBL" id="KAJ8130911.1"/>
    </source>
</evidence>
<keyword evidence="2" id="KW-1185">Reference proteome</keyword>
<evidence type="ECO:0000313" key="2">
    <source>
        <dbReference type="Proteomes" id="UP001153332"/>
    </source>
</evidence>
<comment type="caution">
    <text evidence="1">The sequence shown here is derived from an EMBL/GenBank/DDBJ whole genome shotgun (WGS) entry which is preliminary data.</text>
</comment>
<dbReference type="EMBL" id="JAPUUL010000398">
    <property type="protein sequence ID" value="KAJ8130911.1"/>
    <property type="molecule type" value="Genomic_DNA"/>
</dbReference>
<protein>
    <submittedName>
        <fullName evidence="1">Uncharacterized protein</fullName>
    </submittedName>
</protein>
<reference evidence="1" key="1">
    <citation type="submission" date="2022-12" db="EMBL/GenBank/DDBJ databases">
        <title>Genome Sequence of Lasiodiplodia mahajangana.</title>
        <authorList>
            <person name="Buettner E."/>
        </authorList>
    </citation>
    <scope>NUCLEOTIDE SEQUENCE</scope>
    <source>
        <strain evidence="1">VT137</strain>
    </source>
</reference>